<gene>
    <name evidence="1" type="ORF">OS493_037225</name>
</gene>
<organism evidence="1 2">
    <name type="scientific">Desmophyllum pertusum</name>
    <dbReference type="NCBI Taxonomy" id="174260"/>
    <lineage>
        <taxon>Eukaryota</taxon>
        <taxon>Metazoa</taxon>
        <taxon>Cnidaria</taxon>
        <taxon>Anthozoa</taxon>
        <taxon>Hexacorallia</taxon>
        <taxon>Scleractinia</taxon>
        <taxon>Caryophylliina</taxon>
        <taxon>Caryophylliidae</taxon>
        <taxon>Desmophyllum</taxon>
    </lineage>
</organism>
<dbReference type="Gene3D" id="2.60.40.10">
    <property type="entry name" value="Immunoglobulins"/>
    <property type="match status" value="1"/>
</dbReference>
<dbReference type="InterPro" id="IPR013783">
    <property type="entry name" value="Ig-like_fold"/>
</dbReference>
<sequence length="130" mass="14487">MNPTLEVEYLWTKNAQPLDGTKIATVLKLENVTEESAERAHKCQASNKRGSTVSNVTILRGAIKGQISREQPTDAPKGLVGDEIFSMVCPQNGSASTINRVVLYLRMKGDNHDAVRVKHNMRQKFFKCQT</sequence>
<evidence type="ECO:0000313" key="1">
    <source>
        <dbReference type="EMBL" id="KAJ7388500.1"/>
    </source>
</evidence>
<dbReference type="EMBL" id="MU825464">
    <property type="protein sequence ID" value="KAJ7388500.1"/>
    <property type="molecule type" value="Genomic_DNA"/>
</dbReference>
<accession>A0A9X0D6D2</accession>
<evidence type="ECO:0008006" key="3">
    <source>
        <dbReference type="Google" id="ProtNLM"/>
    </source>
</evidence>
<comment type="caution">
    <text evidence="1">The sequence shown here is derived from an EMBL/GenBank/DDBJ whole genome shotgun (WGS) entry which is preliminary data.</text>
</comment>
<evidence type="ECO:0000313" key="2">
    <source>
        <dbReference type="Proteomes" id="UP001163046"/>
    </source>
</evidence>
<protein>
    <recommendedName>
        <fullName evidence="3">Ig-like domain-containing protein</fullName>
    </recommendedName>
</protein>
<dbReference type="AlphaFoldDB" id="A0A9X0D6D2"/>
<keyword evidence="2" id="KW-1185">Reference proteome</keyword>
<proteinExistence type="predicted"/>
<reference evidence="1" key="1">
    <citation type="submission" date="2023-01" db="EMBL/GenBank/DDBJ databases">
        <title>Genome assembly of the deep-sea coral Lophelia pertusa.</title>
        <authorList>
            <person name="Herrera S."/>
            <person name="Cordes E."/>
        </authorList>
    </citation>
    <scope>NUCLEOTIDE SEQUENCE</scope>
    <source>
        <strain evidence="1">USNM1676648</strain>
        <tissue evidence="1">Polyp</tissue>
    </source>
</reference>
<dbReference type="Proteomes" id="UP001163046">
    <property type="component" value="Unassembled WGS sequence"/>
</dbReference>
<name>A0A9X0D6D2_9CNID</name>